<keyword evidence="2" id="KW-1185">Reference proteome</keyword>
<evidence type="ECO:0000313" key="2">
    <source>
        <dbReference type="Proteomes" id="UP000295504"/>
    </source>
</evidence>
<dbReference type="AlphaFoldDB" id="A0A4R2TXA6"/>
<gene>
    <name evidence="1" type="ORF">EDD79_103220</name>
</gene>
<dbReference type="Gene3D" id="3.30.1330.40">
    <property type="entry name" value="RutC-like"/>
    <property type="match status" value="1"/>
</dbReference>
<organism evidence="1 2">
    <name type="scientific">Serpentinicella alkaliphila</name>
    <dbReference type="NCBI Taxonomy" id="1734049"/>
    <lineage>
        <taxon>Bacteria</taxon>
        <taxon>Bacillati</taxon>
        <taxon>Bacillota</taxon>
        <taxon>Clostridia</taxon>
        <taxon>Peptostreptococcales</taxon>
        <taxon>Natronincolaceae</taxon>
        <taxon>Serpentinicella</taxon>
    </lineage>
</organism>
<evidence type="ECO:0000313" key="1">
    <source>
        <dbReference type="EMBL" id="TCP99832.1"/>
    </source>
</evidence>
<protein>
    <submittedName>
        <fullName evidence="1">Enamine deaminase RidA (YjgF/YER057c/UK114 family)</fullName>
    </submittedName>
</protein>
<dbReference type="SUPFAM" id="SSF55298">
    <property type="entry name" value="YjgF-like"/>
    <property type="match status" value="1"/>
</dbReference>
<dbReference type="PANTHER" id="PTHR43857:SF1">
    <property type="entry name" value="YJGH FAMILY PROTEIN"/>
    <property type="match status" value="1"/>
</dbReference>
<accession>A0A4R2TXA6</accession>
<dbReference type="EMBL" id="SLYC01000032">
    <property type="protein sequence ID" value="TCP99832.1"/>
    <property type="molecule type" value="Genomic_DNA"/>
</dbReference>
<name>A0A4R2TXA6_9FIRM</name>
<dbReference type="PANTHER" id="PTHR43857">
    <property type="entry name" value="BLR7761 PROTEIN"/>
    <property type="match status" value="1"/>
</dbReference>
<reference evidence="1 2" key="1">
    <citation type="submission" date="2019-03" db="EMBL/GenBank/DDBJ databases">
        <title>Genomic Encyclopedia of Type Strains, Phase IV (KMG-IV): sequencing the most valuable type-strain genomes for metagenomic binning, comparative biology and taxonomic classification.</title>
        <authorList>
            <person name="Goeker M."/>
        </authorList>
    </citation>
    <scope>NUCLEOTIDE SEQUENCE [LARGE SCALE GENOMIC DNA]</scope>
    <source>
        <strain evidence="1 2">DSM 100013</strain>
    </source>
</reference>
<proteinExistence type="predicted"/>
<dbReference type="Pfam" id="PF01042">
    <property type="entry name" value="Ribonuc_L-PSP"/>
    <property type="match status" value="1"/>
</dbReference>
<sequence>MMKGSAAMKMERKNYYSGSALEEKVGFSRMVSIGPFIHIGGTTSVQPDGSVFGIDSPYEQTKYILQKLIHLLEGAGATIEDVIKVKCYTTEMSYAQEIAKAYTESFFEVKPLLTIVGITMLNRETQLVEIELETVKVNS</sequence>
<dbReference type="InterPro" id="IPR006175">
    <property type="entry name" value="YjgF/YER057c/UK114"/>
</dbReference>
<dbReference type="RefSeq" id="WP_330615925.1">
    <property type="nucleotide sequence ID" value="NZ_CP058648.1"/>
</dbReference>
<dbReference type="Proteomes" id="UP000295504">
    <property type="component" value="Unassembled WGS sequence"/>
</dbReference>
<comment type="caution">
    <text evidence="1">The sequence shown here is derived from an EMBL/GenBank/DDBJ whole genome shotgun (WGS) entry which is preliminary data.</text>
</comment>
<dbReference type="InterPro" id="IPR035959">
    <property type="entry name" value="RutC-like_sf"/>
</dbReference>